<dbReference type="GO" id="GO:0005524">
    <property type="term" value="F:ATP binding"/>
    <property type="evidence" value="ECO:0007669"/>
    <property type="project" value="UniProtKB-UniRule"/>
</dbReference>
<comment type="catalytic activity">
    <reaction evidence="9">
        <text>L-seryl-[protein] + ATP = O-phospho-L-seryl-[protein] + ADP + H(+)</text>
        <dbReference type="Rhea" id="RHEA:17989"/>
        <dbReference type="Rhea" id="RHEA-COMP:9863"/>
        <dbReference type="Rhea" id="RHEA-COMP:11604"/>
        <dbReference type="ChEBI" id="CHEBI:15378"/>
        <dbReference type="ChEBI" id="CHEBI:29999"/>
        <dbReference type="ChEBI" id="CHEBI:30616"/>
        <dbReference type="ChEBI" id="CHEBI:83421"/>
        <dbReference type="ChEBI" id="CHEBI:456216"/>
        <dbReference type="EC" id="2.7.11.1"/>
    </reaction>
</comment>
<dbReference type="PROSITE" id="PS50011">
    <property type="entry name" value="PROTEIN_KINASE_DOM"/>
    <property type="match status" value="1"/>
</dbReference>
<dbReference type="Gene3D" id="3.30.200.20">
    <property type="entry name" value="Phosphorylase Kinase, domain 1"/>
    <property type="match status" value="1"/>
</dbReference>
<feature type="region of interest" description="Disordered" evidence="11">
    <location>
        <begin position="345"/>
        <end position="397"/>
    </location>
</feature>
<dbReference type="FunFam" id="3.30.200.20:FF:000035">
    <property type="entry name" value="Serine/threonine protein kinase Stk1"/>
    <property type="match status" value="1"/>
</dbReference>
<evidence type="ECO:0000313" key="16">
    <source>
        <dbReference type="Proteomes" id="UP000243784"/>
    </source>
</evidence>
<dbReference type="InterPro" id="IPR005543">
    <property type="entry name" value="PASTA_dom"/>
</dbReference>
<evidence type="ECO:0000256" key="1">
    <source>
        <dbReference type="ARBA" id="ARBA00012513"/>
    </source>
</evidence>
<evidence type="ECO:0000256" key="10">
    <source>
        <dbReference type="PROSITE-ProRule" id="PRU10141"/>
    </source>
</evidence>
<evidence type="ECO:0000256" key="3">
    <source>
        <dbReference type="ARBA" id="ARBA00022679"/>
    </source>
</evidence>
<name>A0A1D9E0P2_9MICO</name>
<dbReference type="EMBL" id="CP015208">
    <property type="protein sequence ID" value="AOY56625.1"/>
    <property type="molecule type" value="Genomic_DNA"/>
</dbReference>
<dbReference type="InterPro" id="IPR011009">
    <property type="entry name" value="Kinase-like_dom_sf"/>
</dbReference>
<protein>
    <recommendedName>
        <fullName evidence="1">non-specific serine/threonine protein kinase</fullName>
        <ecNumber evidence="1">2.7.11.1</ecNumber>
    </recommendedName>
</protein>
<evidence type="ECO:0000256" key="5">
    <source>
        <dbReference type="ARBA" id="ARBA00022741"/>
    </source>
</evidence>
<keyword evidence="6" id="KW-0418">Kinase</keyword>
<proteinExistence type="predicted"/>
<evidence type="ECO:0000313" key="15">
    <source>
        <dbReference type="EMBL" id="AOY56625.1"/>
    </source>
</evidence>
<keyword evidence="16" id="KW-1185">Reference proteome</keyword>
<evidence type="ECO:0000256" key="4">
    <source>
        <dbReference type="ARBA" id="ARBA00022737"/>
    </source>
</evidence>
<dbReference type="SUPFAM" id="SSF56112">
    <property type="entry name" value="Protein kinase-like (PK-like)"/>
    <property type="match status" value="1"/>
</dbReference>
<dbReference type="InterPro" id="IPR008271">
    <property type="entry name" value="Ser/Thr_kinase_AS"/>
</dbReference>
<dbReference type="CDD" id="cd06577">
    <property type="entry name" value="PASTA_pknB"/>
    <property type="match status" value="3"/>
</dbReference>
<dbReference type="OrthoDB" id="9762169at2"/>
<dbReference type="RefSeq" id="WP_070955122.1">
    <property type="nucleotide sequence ID" value="NZ_CP015208.1"/>
</dbReference>
<feature type="transmembrane region" description="Helical" evidence="12">
    <location>
        <begin position="432"/>
        <end position="451"/>
    </location>
</feature>
<dbReference type="PROSITE" id="PS51178">
    <property type="entry name" value="PASTA"/>
    <property type="match status" value="2"/>
</dbReference>
<gene>
    <name evidence="15" type="ORF">A4Z71_06720</name>
</gene>
<dbReference type="Gene3D" id="3.30.10.20">
    <property type="match status" value="3"/>
</dbReference>
<keyword evidence="2" id="KW-0723">Serine/threonine-protein kinase</keyword>
<evidence type="ECO:0000256" key="8">
    <source>
        <dbReference type="ARBA" id="ARBA00047899"/>
    </source>
</evidence>
<organism evidence="15 16">
    <name type="scientific">Candidatus Rhodoluna planktonica</name>
    <dbReference type="NCBI Taxonomy" id="535712"/>
    <lineage>
        <taxon>Bacteria</taxon>
        <taxon>Bacillati</taxon>
        <taxon>Actinomycetota</taxon>
        <taxon>Actinomycetes</taxon>
        <taxon>Micrococcales</taxon>
        <taxon>Microbacteriaceae</taxon>
        <taxon>Luna cluster</taxon>
        <taxon>Luna-1 subcluster</taxon>
        <taxon>Rhodoluna</taxon>
    </lineage>
</organism>
<keyword evidence="12" id="KW-0472">Membrane</keyword>
<dbReference type="InterPro" id="IPR017441">
    <property type="entry name" value="Protein_kinase_ATP_BS"/>
</dbReference>
<dbReference type="PROSITE" id="PS00108">
    <property type="entry name" value="PROTEIN_KINASE_ST"/>
    <property type="match status" value="1"/>
</dbReference>
<dbReference type="Pfam" id="PF00069">
    <property type="entry name" value="Pkinase"/>
    <property type="match status" value="1"/>
</dbReference>
<evidence type="ECO:0000256" key="9">
    <source>
        <dbReference type="ARBA" id="ARBA00048679"/>
    </source>
</evidence>
<dbReference type="Pfam" id="PF03793">
    <property type="entry name" value="PASTA"/>
    <property type="match status" value="3"/>
</dbReference>
<dbReference type="PROSITE" id="PS00107">
    <property type="entry name" value="PROTEIN_KINASE_ATP"/>
    <property type="match status" value="1"/>
</dbReference>
<feature type="region of interest" description="Disordered" evidence="11">
    <location>
        <begin position="306"/>
        <end position="325"/>
    </location>
</feature>
<dbReference type="GO" id="GO:0004674">
    <property type="term" value="F:protein serine/threonine kinase activity"/>
    <property type="evidence" value="ECO:0007669"/>
    <property type="project" value="UniProtKB-KW"/>
</dbReference>
<evidence type="ECO:0000259" key="13">
    <source>
        <dbReference type="PROSITE" id="PS50011"/>
    </source>
</evidence>
<feature type="domain" description="PASTA" evidence="14">
    <location>
        <begin position="463"/>
        <end position="529"/>
    </location>
</feature>
<keyword evidence="7 10" id="KW-0067">ATP-binding</keyword>
<keyword evidence="5 10" id="KW-0547">Nucleotide-binding</keyword>
<feature type="domain" description="Protein kinase" evidence="13">
    <location>
        <begin position="11"/>
        <end position="278"/>
    </location>
</feature>
<evidence type="ECO:0000256" key="12">
    <source>
        <dbReference type="SAM" id="Phobius"/>
    </source>
</evidence>
<evidence type="ECO:0000256" key="7">
    <source>
        <dbReference type="ARBA" id="ARBA00022840"/>
    </source>
</evidence>
<evidence type="ECO:0000256" key="2">
    <source>
        <dbReference type="ARBA" id="ARBA00022527"/>
    </source>
</evidence>
<feature type="compositionally biased region" description="Low complexity" evidence="11">
    <location>
        <begin position="345"/>
        <end position="375"/>
    </location>
</feature>
<keyword evidence="3" id="KW-0808">Transferase</keyword>
<evidence type="ECO:0000259" key="14">
    <source>
        <dbReference type="PROSITE" id="PS51178"/>
    </source>
</evidence>
<dbReference type="KEGG" id="rpla:A4Z71_06720"/>
<reference evidence="15 16" key="1">
    <citation type="journal article" date="2016" name="Biochim. Biophys. Acta">
        <title>Photochemical characterization of actinorhodopsin and its functional existence in the natural host.</title>
        <authorList>
            <person name="Nakamura S."/>
            <person name="Kikukawa T."/>
            <person name="Tamogami J."/>
            <person name="Kamiya M."/>
            <person name="Aizawa T."/>
            <person name="Hahn M.W."/>
            <person name="Ihara K."/>
            <person name="Kamo N."/>
            <person name="Demura M."/>
        </authorList>
    </citation>
    <scope>NUCLEOTIDE SEQUENCE [LARGE SCALE GENOMIC DNA]</scope>
    <source>
        <strain evidence="15 16">MWH-Dar1</strain>
    </source>
</reference>
<accession>A0A1D9E0P2</accession>
<dbReference type="Proteomes" id="UP000243784">
    <property type="component" value="Chromosome"/>
</dbReference>
<dbReference type="FunFam" id="1.10.510.10:FF:000021">
    <property type="entry name" value="Serine/threonine protein kinase"/>
    <property type="match status" value="1"/>
</dbReference>
<dbReference type="SMART" id="SM00220">
    <property type="entry name" value="S_TKc"/>
    <property type="match status" value="1"/>
</dbReference>
<dbReference type="GO" id="GO:0045717">
    <property type="term" value="P:negative regulation of fatty acid biosynthetic process"/>
    <property type="evidence" value="ECO:0007669"/>
    <property type="project" value="UniProtKB-ARBA"/>
</dbReference>
<keyword evidence="12" id="KW-0812">Transmembrane</keyword>
<feature type="domain" description="PASTA" evidence="14">
    <location>
        <begin position="530"/>
        <end position="597"/>
    </location>
</feature>
<evidence type="ECO:0000256" key="11">
    <source>
        <dbReference type="SAM" id="MobiDB-lite"/>
    </source>
</evidence>
<dbReference type="Gene3D" id="1.10.510.10">
    <property type="entry name" value="Transferase(Phosphotransferase) domain 1"/>
    <property type="match status" value="1"/>
</dbReference>
<dbReference type="CDD" id="cd14014">
    <property type="entry name" value="STKc_PknB_like"/>
    <property type="match status" value="1"/>
</dbReference>
<keyword evidence="4" id="KW-0677">Repeat</keyword>
<dbReference type="PANTHER" id="PTHR43289">
    <property type="entry name" value="MITOGEN-ACTIVATED PROTEIN KINASE KINASE KINASE 20-RELATED"/>
    <property type="match status" value="1"/>
</dbReference>
<sequence>MTEKRVIAGRYEVGALIGRGGMADVYEGVDTRLGRTVAIKLLKSDLANDPAFEARFRQEAQASARIAHPTIVRTYDAGEEITVDVHGNEHKYPFIVMELVTGKLLRDLLHERRLTIEESVNYATGILTALEFSHRAGVVHRDIKAANVMITPTGQVKVMDFGIARAVSESSATMAHTQGIVGTAQYFSPEQAKGETVDHRTDLYSAGVILYEMLAGRAPFKGETAVSVAYQHVSEAVIPPSAHNPEISAELDAVVLRALAKDRAERFQSAEEFRENLLAASTGSPATIESPLAAVTGSIDAAPSSIIEPESSEEQSDKPVPSSDWDDFEALLADATDKTTVMPAAPVSSAPVEPASPVASVEQQSAQSAVSAAEPTEVISRPAPTPTPTPAAASSVSTNTNPFNTLGIELPIQTDSTPKPVFARVEKPTTNIVWIIGSAAAVIIVGLFIWLGSLGNLNLNINTDNGIKVADIANQPYDQAVTTLTDQGLLVSKVFEVSETVAKDAVIRTDPVAGTSVPKNTLITVYVSSGKDTVLVPNLAGMTEAEAAAAIITAKLTLGTIEQANSATVPDGKVIESLPGLNSQVEAGSAVNLIISNGMVDVPDVRNLSTNDARAILTSPEVGFTVSIVTDAEPCSGTPGTIVLNQSIMPGPAAQRSNIVLTVACQVQ</sequence>
<dbReference type="EC" id="2.7.11.1" evidence="1"/>
<dbReference type="AlphaFoldDB" id="A0A1D9E0P2"/>
<dbReference type="PANTHER" id="PTHR43289:SF6">
    <property type="entry name" value="SERINE_THREONINE-PROTEIN KINASE NEKL-3"/>
    <property type="match status" value="1"/>
</dbReference>
<feature type="binding site" evidence="10">
    <location>
        <position position="40"/>
    </location>
    <ligand>
        <name>ATP</name>
        <dbReference type="ChEBI" id="CHEBI:30616"/>
    </ligand>
</feature>
<dbReference type="InterPro" id="IPR000719">
    <property type="entry name" value="Prot_kinase_dom"/>
</dbReference>
<keyword evidence="12" id="KW-1133">Transmembrane helix</keyword>
<dbReference type="STRING" id="535712.A4Z71_06720"/>
<dbReference type="SMART" id="SM00740">
    <property type="entry name" value="PASTA"/>
    <property type="match status" value="3"/>
</dbReference>
<evidence type="ECO:0000256" key="6">
    <source>
        <dbReference type="ARBA" id="ARBA00022777"/>
    </source>
</evidence>
<comment type="catalytic activity">
    <reaction evidence="8">
        <text>L-threonyl-[protein] + ATP = O-phospho-L-threonyl-[protein] + ADP + H(+)</text>
        <dbReference type="Rhea" id="RHEA:46608"/>
        <dbReference type="Rhea" id="RHEA-COMP:11060"/>
        <dbReference type="Rhea" id="RHEA-COMP:11605"/>
        <dbReference type="ChEBI" id="CHEBI:15378"/>
        <dbReference type="ChEBI" id="CHEBI:30013"/>
        <dbReference type="ChEBI" id="CHEBI:30616"/>
        <dbReference type="ChEBI" id="CHEBI:61977"/>
        <dbReference type="ChEBI" id="CHEBI:456216"/>
        <dbReference type="EC" id="2.7.11.1"/>
    </reaction>
</comment>